<reference evidence="2" key="2">
    <citation type="submission" date="2025-09" db="UniProtKB">
        <authorList>
            <consortium name="Ensembl"/>
        </authorList>
    </citation>
    <scope>IDENTIFICATION</scope>
</reference>
<name>A0A8C4PWT7_EPTBU</name>
<dbReference type="OMA" id="FALMETW"/>
<organism evidence="2 3">
    <name type="scientific">Eptatretus burgeri</name>
    <name type="common">Inshore hagfish</name>
    <dbReference type="NCBI Taxonomy" id="7764"/>
    <lineage>
        <taxon>Eukaryota</taxon>
        <taxon>Metazoa</taxon>
        <taxon>Chordata</taxon>
        <taxon>Craniata</taxon>
        <taxon>Vertebrata</taxon>
        <taxon>Cyclostomata</taxon>
        <taxon>Myxini</taxon>
        <taxon>Myxiniformes</taxon>
        <taxon>Myxinidae</taxon>
        <taxon>Eptatretinae</taxon>
        <taxon>Eptatretus</taxon>
    </lineage>
</organism>
<reference evidence="2" key="1">
    <citation type="submission" date="2025-08" db="UniProtKB">
        <authorList>
            <consortium name="Ensembl"/>
        </authorList>
    </citation>
    <scope>IDENTIFICATION</scope>
</reference>
<sequence length="159" mass="17624">MELRVWVDGAPRVVCGVTADTTCQTGRFALMETWQDVERPLAPKERPLDVISRRGLRAGESSFILRRTGLQIDSSGSAAWFGHSAGEIVGHPLQRRSLPTKALISKAEREAKDQGEVVRRIRCRAQTLTGGVYFSISIPQQIKYTITPTHTTNLQLPPT</sequence>
<dbReference type="InterPro" id="IPR000159">
    <property type="entry name" value="RA_dom"/>
</dbReference>
<protein>
    <recommendedName>
        <fullName evidence="1">Ras-associating domain-containing protein</fullName>
    </recommendedName>
</protein>
<dbReference type="Proteomes" id="UP000694388">
    <property type="component" value="Unplaced"/>
</dbReference>
<accession>A0A8C4PWT7</accession>
<dbReference type="Gene3D" id="3.10.20.90">
    <property type="entry name" value="Phosphatidylinositol 3-kinase Catalytic Subunit, Chain A, domain 1"/>
    <property type="match status" value="1"/>
</dbReference>
<dbReference type="PANTHER" id="PTHR15286">
    <property type="entry name" value="RAS-ASSOCIATING DOMAIN CONTAINING PROTEIN"/>
    <property type="match status" value="1"/>
</dbReference>
<evidence type="ECO:0000313" key="3">
    <source>
        <dbReference type="Proteomes" id="UP000694388"/>
    </source>
</evidence>
<evidence type="ECO:0000313" key="2">
    <source>
        <dbReference type="Ensembl" id="ENSEBUP00000001430.1"/>
    </source>
</evidence>
<dbReference type="Ensembl" id="ENSEBUT00000001758.1">
    <property type="protein sequence ID" value="ENSEBUP00000001430.1"/>
    <property type="gene ID" value="ENSEBUG00000001234.1"/>
</dbReference>
<proteinExistence type="predicted"/>
<dbReference type="InterPro" id="IPR029071">
    <property type="entry name" value="Ubiquitin-like_domsf"/>
</dbReference>
<dbReference type="PANTHER" id="PTHR15286:SF6">
    <property type="entry name" value="GH01133P"/>
    <property type="match status" value="1"/>
</dbReference>
<dbReference type="PROSITE" id="PS50200">
    <property type="entry name" value="RA"/>
    <property type="match status" value="1"/>
</dbReference>
<feature type="domain" description="Ras-associating" evidence="1">
    <location>
        <begin position="1"/>
        <end position="70"/>
    </location>
</feature>
<dbReference type="GO" id="GO:0007165">
    <property type="term" value="P:signal transduction"/>
    <property type="evidence" value="ECO:0007669"/>
    <property type="project" value="InterPro"/>
</dbReference>
<dbReference type="AlphaFoldDB" id="A0A8C4PWT7"/>
<dbReference type="InterPro" id="IPR033593">
    <property type="entry name" value="N-RASSF"/>
</dbReference>
<evidence type="ECO:0000259" key="1">
    <source>
        <dbReference type="PROSITE" id="PS50200"/>
    </source>
</evidence>
<keyword evidence="3" id="KW-1185">Reference proteome</keyword>
<dbReference type="SUPFAM" id="SSF54236">
    <property type="entry name" value="Ubiquitin-like"/>
    <property type="match status" value="1"/>
</dbReference>